<evidence type="ECO:0000256" key="1">
    <source>
        <dbReference type="SAM" id="Phobius"/>
    </source>
</evidence>
<gene>
    <name evidence="3" type="ORF">JMN32_17420</name>
</gene>
<dbReference type="InterPro" id="IPR050834">
    <property type="entry name" value="Glycosyltransf_2"/>
</dbReference>
<keyword evidence="1" id="KW-1133">Transmembrane helix</keyword>
<dbReference type="InterPro" id="IPR001173">
    <property type="entry name" value="Glyco_trans_2-like"/>
</dbReference>
<dbReference type="PANTHER" id="PTHR43685:SF11">
    <property type="entry name" value="GLYCOSYLTRANSFERASE TAGX-RELATED"/>
    <property type="match status" value="1"/>
</dbReference>
<dbReference type="AlphaFoldDB" id="A0A937FZY3"/>
<dbReference type="PANTHER" id="PTHR43685">
    <property type="entry name" value="GLYCOSYLTRANSFERASE"/>
    <property type="match status" value="1"/>
</dbReference>
<dbReference type="Gene3D" id="3.90.550.10">
    <property type="entry name" value="Spore Coat Polysaccharide Biosynthesis Protein SpsA, Chain A"/>
    <property type="match status" value="1"/>
</dbReference>
<evidence type="ECO:0000313" key="4">
    <source>
        <dbReference type="Proteomes" id="UP000614216"/>
    </source>
</evidence>
<feature type="domain" description="Glycosyltransferase 2-like" evidence="2">
    <location>
        <begin position="19"/>
        <end position="141"/>
    </location>
</feature>
<reference evidence="3" key="1">
    <citation type="submission" date="2021-01" db="EMBL/GenBank/DDBJ databases">
        <title>Fulvivirga kasyanovii gen. nov., sp nov., a novel member of the phylum Bacteroidetes isolated from seawater in a mussel farm.</title>
        <authorList>
            <person name="Zhao L.-H."/>
            <person name="Wang Z.-J."/>
        </authorList>
    </citation>
    <scope>NUCLEOTIDE SEQUENCE</scope>
    <source>
        <strain evidence="3">29W222</strain>
    </source>
</reference>
<proteinExistence type="predicted"/>
<evidence type="ECO:0000313" key="3">
    <source>
        <dbReference type="EMBL" id="MBL6448102.1"/>
    </source>
</evidence>
<dbReference type="Proteomes" id="UP000614216">
    <property type="component" value="Unassembled WGS sequence"/>
</dbReference>
<feature type="transmembrane region" description="Helical" evidence="1">
    <location>
        <begin position="271"/>
        <end position="290"/>
    </location>
</feature>
<dbReference type="RefSeq" id="WP_202857637.1">
    <property type="nucleotide sequence ID" value="NZ_JAEUGD010000058.1"/>
</dbReference>
<dbReference type="Pfam" id="PF00535">
    <property type="entry name" value="Glycos_transf_2"/>
    <property type="match status" value="1"/>
</dbReference>
<keyword evidence="1" id="KW-0472">Membrane</keyword>
<evidence type="ECO:0000259" key="2">
    <source>
        <dbReference type="Pfam" id="PF00535"/>
    </source>
</evidence>
<dbReference type="SUPFAM" id="SSF53448">
    <property type="entry name" value="Nucleotide-diphospho-sugar transferases"/>
    <property type="match status" value="1"/>
</dbReference>
<name>A0A937FZY3_9BACT</name>
<comment type="caution">
    <text evidence="3">The sequence shown here is derived from an EMBL/GenBank/DDBJ whole genome shotgun (WGS) entry which is preliminary data.</text>
</comment>
<sequence>MSDTIVQALIHQTKRPLVTIGIPTYNGGSSLRRAVQSALDQDYDHLEILIADNGSTDETPELCHELVKLFPFIKYIRHPENIGMLGNFEFLLQNASGDYFMWLAVDDTLTKHTVSRCVDFLERNNDFVLASGTIEYNVNGKVVEFERGFDFYQHSAINRVMGYYLKVIHGAMYHGIMRTKQAQQVDIRRVIGCDWHFVANMAFIGKIRNLEFIGYQKSFGGASRNFDHYAKLIGESSFARDHPHFKIAMDAYKEIMHHSGVFSSLPVFTRFYLAVSSFVAVNFGYYVRIYPLVVGGRLKRGVKNTLSRISYLLNAILNTKL</sequence>
<protein>
    <submittedName>
        <fullName evidence="3">Glycosyltransferase family 2 protein</fullName>
    </submittedName>
</protein>
<keyword evidence="4" id="KW-1185">Reference proteome</keyword>
<accession>A0A937FZY3</accession>
<organism evidence="3 4">
    <name type="scientific">Fulvivirga marina</name>
    <dbReference type="NCBI Taxonomy" id="2494733"/>
    <lineage>
        <taxon>Bacteria</taxon>
        <taxon>Pseudomonadati</taxon>
        <taxon>Bacteroidota</taxon>
        <taxon>Cytophagia</taxon>
        <taxon>Cytophagales</taxon>
        <taxon>Fulvivirgaceae</taxon>
        <taxon>Fulvivirga</taxon>
    </lineage>
</organism>
<dbReference type="InterPro" id="IPR029044">
    <property type="entry name" value="Nucleotide-diphossugar_trans"/>
</dbReference>
<keyword evidence="1" id="KW-0812">Transmembrane</keyword>
<dbReference type="EMBL" id="JAEUGD010000058">
    <property type="protein sequence ID" value="MBL6448102.1"/>
    <property type="molecule type" value="Genomic_DNA"/>
</dbReference>
<dbReference type="CDD" id="cd00761">
    <property type="entry name" value="Glyco_tranf_GTA_type"/>
    <property type="match status" value="1"/>
</dbReference>